<dbReference type="SUPFAM" id="SSF50249">
    <property type="entry name" value="Nucleic acid-binding proteins"/>
    <property type="match status" value="1"/>
</dbReference>
<dbReference type="EMBL" id="RBIM01000008">
    <property type="protein sequence ID" value="RKQ94177.1"/>
    <property type="molecule type" value="Genomic_DNA"/>
</dbReference>
<dbReference type="GO" id="GO:0005524">
    <property type="term" value="F:ATP binding"/>
    <property type="evidence" value="ECO:0007669"/>
    <property type="project" value="InterPro"/>
</dbReference>
<dbReference type="Gene3D" id="1.10.150.20">
    <property type="entry name" value="5' to 3' exonuclease, C-terminal subdomain"/>
    <property type="match status" value="1"/>
</dbReference>
<evidence type="ECO:0000256" key="2">
    <source>
        <dbReference type="ARBA" id="ARBA00022763"/>
    </source>
</evidence>
<dbReference type="GO" id="GO:0048476">
    <property type="term" value="C:Holliday junction resolvase complex"/>
    <property type="evidence" value="ECO:0007669"/>
    <property type="project" value="UniProtKB-UniRule"/>
</dbReference>
<dbReference type="InterPro" id="IPR000085">
    <property type="entry name" value="RuvA"/>
</dbReference>
<dbReference type="Pfam" id="PF01330">
    <property type="entry name" value="RuvA_N"/>
    <property type="match status" value="1"/>
</dbReference>
<dbReference type="SUPFAM" id="SSF46929">
    <property type="entry name" value="DNA helicase RuvA subunit, C-terminal domain"/>
    <property type="match status" value="1"/>
</dbReference>
<gene>
    <name evidence="6" type="primary">ruvA</name>
    <name evidence="9" type="ORF">C7435_3150</name>
</gene>
<dbReference type="HAMAP" id="MF_00031">
    <property type="entry name" value="DNA_HJ_migration_RuvA"/>
    <property type="match status" value="1"/>
</dbReference>
<keyword evidence="9" id="KW-0547">Nucleotide-binding</keyword>
<reference evidence="9 10" key="1">
    <citation type="submission" date="2018-10" db="EMBL/GenBank/DDBJ databases">
        <title>Genomic Encyclopedia of Type Strains, Phase IV (KMG-IV): sequencing the most valuable type-strain genomes for metagenomic binning, comparative biology and taxonomic classification.</title>
        <authorList>
            <person name="Goeker M."/>
        </authorList>
    </citation>
    <scope>NUCLEOTIDE SEQUENCE [LARGE SCALE GENOMIC DNA]</scope>
    <source>
        <strain evidence="9 10">DSM 4734</strain>
    </source>
</reference>
<dbReference type="Gene3D" id="1.10.8.10">
    <property type="entry name" value="DNA helicase RuvA subunit, C-terminal domain"/>
    <property type="match status" value="1"/>
</dbReference>
<evidence type="ECO:0000256" key="3">
    <source>
        <dbReference type="ARBA" id="ARBA00023125"/>
    </source>
</evidence>
<feature type="domain" description="Holliday junction DNA helicase RuvA C-terminal" evidence="8">
    <location>
        <begin position="164"/>
        <end position="210"/>
    </location>
</feature>
<evidence type="ECO:0000313" key="10">
    <source>
        <dbReference type="Proteomes" id="UP000273675"/>
    </source>
</evidence>
<comment type="domain">
    <text evidence="6">Has three domains with a flexible linker between the domains II and III and assumes an 'L' shape. Domain III is highly mobile and contacts RuvB.</text>
</comment>
<keyword evidence="4 6" id="KW-0233">DNA recombination</keyword>
<dbReference type="InterPro" id="IPR013849">
    <property type="entry name" value="DNA_helicase_Holl-junc_RuvA_I"/>
</dbReference>
<comment type="subunit">
    <text evidence="6">Homotetramer. Forms an RuvA(8)-RuvB(12)-Holliday junction (HJ) complex. HJ DNA is sandwiched between 2 RuvA tetramers; dsDNA enters through RuvA and exits via RuvB. An RuvB hexamer assembles on each DNA strand where it exits the tetramer. Each RuvB hexamer is contacted by two RuvA subunits (via domain III) on 2 adjacent RuvB subunits; this complex drives branch migration. In the full resolvosome a probable DNA-RuvA(4)-RuvB(12)-RuvC(2) complex forms which resolves the HJ.</text>
</comment>
<dbReference type="InterPro" id="IPR010994">
    <property type="entry name" value="RuvA_2-like"/>
</dbReference>
<dbReference type="InterPro" id="IPR012340">
    <property type="entry name" value="NA-bd_OB-fold"/>
</dbReference>
<protein>
    <recommendedName>
        <fullName evidence="6">Holliday junction branch migration complex subunit RuvA</fullName>
    </recommendedName>
</protein>
<keyword evidence="9" id="KW-0067">ATP-binding</keyword>
<dbReference type="Pfam" id="PF14520">
    <property type="entry name" value="HHH_5"/>
    <property type="match status" value="1"/>
</dbReference>
<comment type="subcellular location">
    <subcellularLocation>
        <location evidence="6">Cytoplasm</location>
    </subcellularLocation>
</comment>
<sequence>MIGMLRGRVEALGADELVLDVNGVGYLVGAGARTLSRLEPGEDIVLHIETHVREDAFKLYGFLHDIDRAWFVHLQNIQGVGAKAAFAILDTVPVSEIANAAALGDKSTFARAKGVGPKLATRIATELKDKAPPVGRSFSIGLPVHSGDTAPAAAPRSDNADSAAREDAVSALVNLGYNDGAARQAVAKILRERGNDAPLGDVIRLSLKELAQ</sequence>
<evidence type="ECO:0000313" key="9">
    <source>
        <dbReference type="EMBL" id="RKQ94177.1"/>
    </source>
</evidence>
<comment type="similarity">
    <text evidence="6">Belongs to the RuvA family.</text>
</comment>
<dbReference type="GO" id="GO:0009379">
    <property type="term" value="C:Holliday junction helicase complex"/>
    <property type="evidence" value="ECO:0007669"/>
    <property type="project" value="InterPro"/>
</dbReference>
<keyword evidence="1 6" id="KW-0963">Cytoplasm</keyword>
<evidence type="ECO:0000259" key="8">
    <source>
        <dbReference type="Pfam" id="PF07499"/>
    </source>
</evidence>
<accession>A0A495CY48</accession>
<keyword evidence="9" id="KW-0347">Helicase</keyword>
<dbReference type="Gene3D" id="2.40.50.140">
    <property type="entry name" value="Nucleic acid-binding proteins"/>
    <property type="match status" value="1"/>
</dbReference>
<dbReference type="GO" id="GO:0000400">
    <property type="term" value="F:four-way junction DNA binding"/>
    <property type="evidence" value="ECO:0007669"/>
    <property type="project" value="UniProtKB-UniRule"/>
</dbReference>
<comment type="function">
    <text evidence="6">The RuvA-RuvB-RuvC complex processes Holliday junction (HJ) DNA during genetic recombination and DNA repair, while the RuvA-RuvB complex plays an important role in the rescue of blocked DNA replication forks via replication fork reversal (RFR). RuvA specifically binds to HJ cruciform DNA, conferring on it an open structure. The RuvB hexamer acts as an ATP-dependent pump, pulling dsDNA into and through the RuvAB complex. HJ branch migration allows RuvC to scan DNA until it finds its consensus sequence, where it cleaves and resolves the cruciform DNA.</text>
</comment>
<keyword evidence="9" id="KW-0378">Hydrolase</keyword>
<dbReference type="GO" id="GO:0006281">
    <property type="term" value="P:DNA repair"/>
    <property type="evidence" value="ECO:0007669"/>
    <property type="project" value="UniProtKB-UniRule"/>
</dbReference>
<proteinExistence type="inferred from homology"/>
<evidence type="ECO:0000256" key="6">
    <source>
        <dbReference type="HAMAP-Rule" id="MF_00031"/>
    </source>
</evidence>
<feature type="region of interest" description="Domain III" evidence="6">
    <location>
        <begin position="160"/>
        <end position="212"/>
    </location>
</feature>
<dbReference type="GO" id="GO:0005737">
    <property type="term" value="C:cytoplasm"/>
    <property type="evidence" value="ECO:0007669"/>
    <property type="project" value="UniProtKB-SubCell"/>
</dbReference>
<organism evidence="9 10">
    <name type="scientific">Maricaulis maris</name>
    <dbReference type="NCBI Taxonomy" id="74318"/>
    <lineage>
        <taxon>Bacteria</taxon>
        <taxon>Pseudomonadati</taxon>
        <taxon>Pseudomonadota</taxon>
        <taxon>Alphaproteobacteria</taxon>
        <taxon>Maricaulales</taxon>
        <taxon>Maricaulaceae</taxon>
        <taxon>Maricaulis</taxon>
    </lineage>
</organism>
<comment type="caution">
    <text evidence="9">The sequence shown here is derived from an EMBL/GenBank/DDBJ whole genome shotgun (WGS) entry which is preliminary data.</text>
</comment>
<dbReference type="Proteomes" id="UP000273675">
    <property type="component" value="Unassembled WGS sequence"/>
</dbReference>
<keyword evidence="5 6" id="KW-0234">DNA repair</keyword>
<evidence type="ECO:0000256" key="5">
    <source>
        <dbReference type="ARBA" id="ARBA00023204"/>
    </source>
</evidence>
<dbReference type="InterPro" id="IPR036267">
    <property type="entry name" value="RuvA_C_sf"/>
</dbReference>
<evidence type="ECO:0000256" key="1">
    <source>
        <dbReference type="ARBA" id="ARBA00022490"/>
    </source>
</evidence>
<dbReference type="GO" id="GO:0009378">
    <property type="term" value="F:four-way junction helicase activity"/>
    <property type="evidence" value="ECO:0007669"/>
    <property type="project" value="InterPro"/>
</dbReference>
<dbReference type="CDD" id="cd14332">
    <property type="entry name" value="UBA_RuvA_C"/>
    <property type="match status" value="1"/>
</dbReference>
<dbReference type="RefSeq" id="WP_121212406.1">
    <property type="nucleotide sequence ID" value="NZ_RBIM01000008.1"/>
</dbReference>
<dbReference type="OrthoDB" id="5293449at2"/>
<dbReference type="InterPro" id="IPR011114">
    <property type="entry name" value="RuvA_C"/>
</dbReference>
<evidence type="ECO:0000256" key="4">
    <source>
        <dbReference type="ARBA" id="ARBA00023172"/>
    </source>
</evidence>
<dbReference type="Pfam" id="PF07499">
    <property type="entry name" value="RuvA_C"/>
    <property type="match status" value="1"/>
</dbReference>
<keyword evidence="3 6" id="KW-0238">DNA-binding</keyword>
<evidence type="ECO:0000259" key="7">
    <source>
        <dbReference type="Pfam" id="PF01330"/>
    </source>
</evidence>
<feature type="domain" description="DNA helicase Holliday junction RuvA type" evidence="7">
    <location>
        <begin position="1"/>
        <end position="61"/>
    </location>
</feature>
<dbReference type="GO" id="GO:0006310">
    <property type="term" value="P:DNA recombination"/>
    <property type="evidence" value="ECO:0007669"/>
    <property type="project" value="UniProtKB-UniRule"/>
</dbReference>
<keyword evidence="2 6" id="KW-0227">DNA damage</keyword>
<dbReference type="NCBIfam" id="TIGR00084">
    <property type="entry name" value="ruvA"/>
    <property type="match status" value="1"/>
</dbReference>
<name>A0A495CY48_9PROT</name>
<comment type="caution">
    <text evidence="6">Lacks conserved residue(s) required for the propagation of feature annotation.</text>
</comment>
<dbReference type="AlphaFoldDB" id="A0A495CY48"/>
<dbReference type="SUPFAM" id="SSF47781">
    <property type="entry name" value="RuvA domain 2-like"/>
    <property type="match status" value="1"/>
</dbReference>